<dbReference type="SMART" id="SM00530">
    <property type="entry name" value="HTH_XRE"/>
    <property type="match status" value="1"/>
</dbReference>
<accession>A0A1H7MRV4</accession>
<dbReference type="Gene3D" id="1.10.260.40">
    <property type="entry name" value="lambda repressor-like DNA-binding domains"/>
    <property type="match status" value="1"/>
</dbReference>
<evidence type="ECO:0000313" key="2">
    <source>
        <dbReference type="EMBL" id="SEL13992.1"/>
    </source>
</evidence>
<evidence type="ECO:0000313" key="3">
    <source>
        <dbReference type="Proteomes" id="UP000186015"/>
    </source>
</evidence>
<dbReference type="AlphaFoldDB" id="A0A1H7MRV4"/>
<dbReference type="PROSITE" id="PS50943">
    <property type="entry name" value="HTH_CROC1"/>
    <property type="match status" value="1"/>
</dbReference>
<keyword evidence="2" id="KW-0371">Homeobox</keyword>
<feature type="domain" description="HTH cro/C1-type" evidence="1">
    <location>
        <begin position="16"/>
        <end position="70"/>
    </location>
</feature>
<dbReference type="GO" id="GO:0003677">
    <property type="term" value="F:DNA binding"/>
    <property type="evidence" value="ECO:0007669"/>
    <property type="project" value="UniProtKB-KW"/>
</dbReference>
<sequence length="74" mass="8180">MPAKKITRAVKICRAFKAAQISKGYTQADIAKRLGVNRSTVSRWYHSPDEMSVGSFRLLCTVLAIEPADILAID</sequence>
<dbReference type="OrthoDB" id="9801008at2"/>
<reference evidence="2 3" key="1">
    <citation type="submission" date="2016-10" db="EMBL/GenBank/DDBJ databases">
        <authorList>
            <person name="de Groot N.N."/>
        </authorList>
    </citation>
    <scope>NUCLEOTIDE SEQUENCE [LARGE SCALE GENOMIC DNA]</scope>
    <source>
        <strain evidence="2 3">KH2T6</strain>
    </source>
</reference>
<dbReference type="RefSeq" id="WP_074834414.1">
    <property type="nucleotide sequence ID" value="NZ_FOAT01000012.1"/>
</dbReference>
<proteinExistence type="predicted"/>
<name>A0A1H7MRV4_RUMAL</name>
<dbReference type="InterPro" id="IPR010982">
    <property type="entry name" value="Lambda_DNA-bd_dom_sf"/>
</dbReference>
<dbReference type="InterPro" id="IPR001387">
    <property type="entry name" value="Cro/C1-type_HTH"/>
</dbReference>
<dbReference type="SUPFAM" id="SSF47413">
    <property type="entry name" value="lambda repressor-like DNA-binding domains"/>
    <property type="match status" value="1"/>
</dbReference>
<keyword evidence="2" id="KW-0238">DNA-binding</keyword>
<dbReference type="Proteomes" id="UP000186015">
    <property type="component" value="Unassembled WGS sequence"/>
</dbReference>
<dbReference type="Pfam" id="PF13384">
    <property type="entry name" value="HTH_23"/>
    <property type="match status" value="1"/>
</dbReference>
<organism evidence="2 3">
    <name type="scientific">Ruminococcus albus</name>
    <dbReference type="NCBI Taxonomy" id="1264"/>
    <lineage>
        <taxon>Bacteria</taxon>
        <taxon>Bacillati</taxon>
        <taxon>Bacillota</taxon>
        <taxon>Clostridia</taxon>
        <taxon>Eubacteriales</taxon>
        <taxon>Oscillospiraceae</taxon>
        <taxon>Ruminococcus</taxon>
    </lineage>
</organism>
<evidence type="ECO:0000259" key="1">
    <source>
        <dbReference type="PROSITE" id="PS50943"/>
    </source>
</evidence>
<dbReference type="CDD" id="cd00093">
    <property type="entry name" value="HTH_XRE"/>
    <property type="match status" value="1"/>
</dbReference>
<protein>
    <submittedName>
        <fullName evidence="2">Homeodomain-like domain-containing protein</fullName>
    </submittedName>
</protein>
<gene>
    <name evidence="2" type="ORF">SAMN05216469_112122</name>
</gene>
<dbReference type="EMBL" id="FOAT01000012">
    <property type="protein sequence ID" value="SEL13992.1"/>
    <property type="molecule type" value="Genomic_DNA"/>
</dbReference>